<gene>
    <name evidence="1" type="ORF">chiPu_0032828</name>
</gene>
<dbReference type="AlphaFoldDB" id="A0A401U0T7"/>
<reference evidence="1 2" key="1">
    <citation type="journal article" date="2018" name="Nat. Ecol. Evol.">
        <title>Shark genomes provide insights into elasmobranch evolution and the origin of vertebrates.</title>
        <authorList>
            <person name="Hara Y"/>
            <person name="Yamaguchi K"/>
            <person name="Onimaru K"/>
            <person name="Kadota M"/>
            <person name="Koyanagi M"/>
            <person name="Keeley SD"/>
            <person name="Tatsumi K"/>
            <person name="Tanaka K"/>
            <person name="Motone F"/>
            <person name="Kageyama Y"/>
            <person name="Nozu R"/>
            <person name="Adachi N"/>
            <person name="Nishimura O"/>
            <person name="Nakagawa R"/>
            <person name="Tanegashima C"/>
            <person name="Kiyatake I"/>
            <person name="Matsumoto R"/>
            <person name="Murakumo K"/>
            <person name="Nishida K"/>
            <person name="Terakita A"/>
            <person name="Kuratani S"/>
            <person name="Sato K"/>
            <person name="Hyodo S Kuraku.S."/>
        </authorList>
    </citation>
    <scope>NUCLEOTIDE SEQUENCE [LARGE SCALE GENOMIC DNA]</scope>
</reference>
<keyword evidence="2" id="KW-1185">Reference proteome</keyword>
<feature type="non-terminal residue" evidence="1">
    <location>
        <position position="135"/>
    </location>
</feature>
<comment type="caution">
    <text evidence="1">The sequence shown here is derived from an EMBL/GenBank/DDBJ whole genome shotgun (WGS) entry which is preliminary data.</text>
</comment>
<name>A0A401U0T7_CHIPU</name>
<dbReference type="EMBL" id="BEZZ01246814">
    <property type="protein sequence ID" value="GCC48505.1"/>
    <property type="molecule type" value="Genomic_DNA"/>
</dbReference>
<organism evidence="1 2">
    <name type="scientific">Chiloscyllium punctatum</name>
    <name type="common">Brownbanded bambooshark</name>
    <name type="synonym">Hemiscyllium punctatum</name>
    <dbReference type="NCBI Taxonomy" id="137246"/>
    <lineage>
        <taxon>Eukaryota</taxon>
        <taxon>Metazoa</taxon>
        <taxon>Chordata</taxon>
        <taxon>Craniata</taxon>
        <taxon>Vertebrata</taxon>
        <taxon>Chondrichthyes</taxon>
        <taxon>Elasmobranchii</taxon>
        <taxon>Galeomorphii</taxon>
        <taxon>Galeoidea</taxon>
        <taxon>Orectolobiformes</taxon>
        <taxon>Hemiscylliidae</taxon>
        <taxon>Chiloscyllium</taxon>
    </lineage>
</organism>
<evidence type="ECO:0000313" key="2">
    <source>
        <dbReference type="Proteomes" id="UP000287033"/>
    </source>
</evidence>
<dbReference type="Proteomes" id="UP000287033">
    <property type="component" value="Unassembled WGS sequence"/>
</dbReference>
<evidence type="ECO:0000313" key="1">
    <source>
        <dbReference type="EMBL" id="GCC48505.1"/>
    </source>
</evidence>
<proteinExistence type="predicted"/>
<accession>A0A401U0T7</accession>
<protein>
    <submittedName>
        <fullName evidence="1">Uncharacterized protein</fullName>
    </submittedName>
</protein>
<sequence length="135" mass="14854">MLGRQVQAEMIGLVHGHERRHVEGLVAVVPDACVASVGRRHISVACAERVVNLINDRRELARVSVAEIEAEGIKTVAECPRHAEQLNPPAGQIDTRLFEMPLDLSAQWRCSGVAVIAVVQCEQVEPVVREKPQPR</sequence>